<proteinExistence type="predicted"/>
<protein>
    <recommendedName>
        <fullName evidence="4">Clr5 domain-containing protein</fullName>
    </recommendedName>
</protein>
<feature type="compositionally biased region" description="Polar residues" evidence="1">
    <location>
        <begin position="150"/>
        <end position="161"/>
    </location>
</feature>
<sequence>MSPSTMPYLPNSIHDNMKADPSWTSTMAMPHSFDPYPMPFPSSSASFSAVPEQSLHTSNMMDFSLPEDLSAYASVLETYTDYIRPKLPAGGPLTINTHGLSALPNTGLPLRPHSSPCVLSPSKPDGSTFDTWPSHYVSSMNQNNNLYPLGNHNSMAFSQPASTSTRTKTSSPPRVLAPVPIRPYPSPSNLAKRGTTSRSNSRGKGTPKLNKTKKIGSGIGSVKRPTVKRVGSFGLGHYTQPKTEDALAKENMAKFLLEVKVVKDVSWKDVRQAFLAKRDEDCTVEQLQMRFTRFCRDTGLWTEEDNDSLKQGKYDMTKFAIIKQRMHETQILSKLGNPYARIPQAPPVPLRRTPSAEDMDCMEWLEQSD</sequence>
<feature type="region of interest" description="Disordered" evidence="1">
    <location>
        <begin position="150"/>
        <end position="221"/>
    </location>
</feature>
<gene>
    <name evidence="2" type="ORF">HDK90DRAFT_195581</name>
</gene>
<accession>A0ABR1YXN8</accession>
<evidence type="ECO:0008006" key="4">
    <source>
        <dbReference type="Google" id="ProtNLM"/>
    </source>
</evidence>
<feature type="compositionally biased region" description="Low complexity" evidence="1">
    <location>
        <begin position="162"/>
        <end position="174"/>
    </location>
</feature>
<name>A0ABR1YXN8_9PEZI</name>
<dbReference type="Proteomes" id="UP001492380">
    <property type="component" value="Unassembled WGS sequence"/>
</dbReference>
<evidence type="ECO:0000256" key="1">
    <source>
        <dbReference type="SAM" id="MobiDB-lite"/>
    </source>
</evidence>
<reference evidence="2 3" key="1">
    <citation type="submission" date="2024-04" db="EMBL/GenBank/DDBJ databases">
        <title>Phyllosticta paracitricarpa is synonymous to the EU quarantine fungus P. citricarpa based on phylogenomic analyses.</title>
        <authorList>
            <consortium name="Lawrence Berkeley National Laboratory"/>
            <person name="Van Ingen-Buijs V.A."/>
            <person name="Van Westerhoven A.C."/>
            <person name="Haridas S."/>
            <person name="Skiadas P."/>
            <person name="Martin F."/>
            <person name="Groenewald J.Z."/>
            <person name="Crous P.W."/>
            <person name="Seidl M.F."/>
        </authorList>
    </citation>
    <scope>NUCLEOTIDE SEQUENCE [LARGE SCALE GENOMIC DNA]</scope>
    <source>
        <strain evidence="2 3">CBS 123374</strain>
    </source>
</reference>
<evidence type="ECO:0000313" key="2">
    <source>
        <dbReference type="EMBL" id="KAK8240788.1"/>
    </source>
</evidence>
<organism evidence="2 3">
    <name type="scientific">Phyllosticta capitalensis</name>
    <dbReference type="NCBI Taxonomy" id="121624"/>
    <lineage>
        <taxon>Eukaryota</taxon>
        <taxon>Fungi</taxon>
        <taxon>Dikarya</taxon>
        <taxon>Ascomycota</taxon>
        <taxon>Pezizomycotina</taxon>
        <taxon>Dothideomycetes</taxon>
        <taxon>Dothideomycetes incertae sedis</taxon>
        <taxon>Botryosphaeriales</taxon>
        <taxon>Phyllostictaceae</taxon>
        <taxon>Phyllosticta</taxon>
    </lineage>
</organism>
<dbReference type="EMBL" id="JBBWRZ010000003">
    <property type="protein sequence ID" value="KAK8240788.1"/>
    <property type="molecule type" value="Genomic_DNA"/>
</dbReference>
<feature type="compositionally biased region" description="Polar residues" evidence="1">
    <location>
        <begin position="194"/>
        <end position="203"/>
    </location>
</feature>
<comment type="caution">
    <text evidence="2">The sequence shown here is derived from an EMBL/GenBank/DDBJ whole genome shotgun (WGS) entry which is preliminary data.</text>
</comment>
<keyword evidence="3" id="KW-1185">Reference proteome</keyword>
<evidence type="ECO:0000313" key="3">
    <source>
        <dbReference type="Proteomes" id="UP001492380"/>
    </source>
</evidence>